<dbReference type="InterPro" id="IPR011009">
    <property type="entry name" value="Kinase-like_dom_sf"/>
</dbReference>
<evidence type="ECO:0000256" key="3">
    <source>
        <dbReference type="ARBA" id="ARBA00022777"/>
    </source>
</evidence>
<dbReference type="InterPro" id="IPR017441">
    <property type="entry name" value="Protein_kinase_ATP_BS"/>
</dbReference>
<evidence type="ECO:0000313" key="8">
    <source>
        <dbReference type="EMBL" id="ONK57617.1"/>
    </source>
</evidence>
<dbReference type="GO" id="GO:0004672">
    <property type="term" value="F:protein kinase activity"/>
    <property type="evidence" value="ECO:0007669"/>
    <property type="project" value="InterPro"/>
</dbReference>
<dbReference type="PANTHER" id="PTHR47987">
    <property type="entry name" value="OS08G0249100 PROTEIN"/>
    <property type="match status" value="1"/>
</dbReference>
<sequence>MRISKEEEEPKTVVVGVKMDAESRELLTWALVKVAKAGDRVVALHVIPSSSGLIDLKLKLCRGSSTRKILVRETMSYEANNLILGIKKNCRGIRSSPTSIAKYCSKKLPKDCSVLAVSNGKIVFQRESTENRNCSRNLSRKRSNHDYIFNSPRASFTCLPVVSKPRLTYPSSMDHHDSRDFEEARDQNCAKSRRDDSLALVPVNKPGSPSKSIRSLLVRELQESKPGWPLLRKAVLTDKKTSEKPKMSVVQWAMRLPSRYSASSVIHSDSNHHTSDGEEQSIVPTGRTDSSCCSLATSDDEKEFPEELRSLQEKYSSVCRLFTYKELQHATSNFSSENLIGRGGSSIVYKGCLSDGKELAVKLLKPSEDVLKEFVSEIEIITALHHKNMISLFGFCFENDNLVLVYDFLSRGSLEEILHGKREHVDALRWVQRYKVAMGVAEALDYLHSGGNAQPVIHRDVKSSNILLSDDFDPQLADFGLALWASSASSPLTCNDVAGTFGYLAPEYFMYGKVNEKIDVYAFGVVLLELLSGRKPVNSQCPKGEESLVLWAKKILQDGKMKQLVDPSLGDKYDEDEMERMILSASICIRQDPRSRPRISLVVKLLRGDADVLKWARAQVNNSTEDSIALDETAANQNSNIQSHINLALLDVEDDTLSVNSDFVTANTSLEDYLKGRWSRTSSFD</sequence>
<dbReference type="InterPro" id="IPR000719">
    <property type="entry name" value="Prot_kinase_dom"/>
</dbReference>
<organism evidence="8 9">
    <name type="scientific">Asparagus officinalis</name>
    <name type="common">Garden asparagus</name>
    <dbReference type="NCBI Taxonomy" id="4686"/>
    <lineage>
        <taxon>Eukaryota</taxon>
        <taxon>Viridiplantae</taxon>
        <taxon>Streptophyta</taxon>
        <taxon>Embryophyta</taxon>
        <taxon>Tracheophyta</taxon>
        <taxon>Spermatophyta</taxon>
        <taxon>Magnoliopsida</taxon>
        <taxon>Liliopsida</taxon>
        <taxon>Asparagales</taxon>
        <taxon>Asparagaceae</taxon>
        <taxon>Asparagoideae</taxon>
        <taxon>Asparagus</taxon>
    </lineage>
</organism>
<dbReference type="InterPro" id="IPR008271">
    <property type="entry name" value="Ser/Thr_kinase_AS"/>
</dbReference>
<keyword evidence="1" id="KW-0808">Transferase</keyword>
<feature type="domain" description="Protein kinase" evidence="7">
    <location>
        <begin position="334"/>
        <end position="613"/>
    </location>
</feature>
<keyword evidence="3" id="KW-0418">Kinase</keyword>
<dbReference type="InterPro" id="IPR046958">
    <property type="entry name" value="RBK1/2/STUNTED"/>
</dbReference>
<evidence type="ECO:0000256" key="6">
    <source>
        <dbReference type="SAM" id="MobiDB-lite"/>
    </source>
</evidence>
<evidence type="ECO:0000259" key="7">
    <source>
        <dbReference type="PROSITE" id="PS50011"/>
    </source>
</evidence>
<accession>A0A5P1E7Z8</accession>
<evidence type="ECO:0000256" key="2">
    <source>
        <dbReference type="ARBA" id="ARBA00022741"/>
    </source>
</evidence>
<dbReference type="Pfam" id="PF00069">
    <property type="entry name" value="Pkinase"/>
    <property type="match status" value="1"/>
</dbReference>
<evidence type="ECO:0000313" key="9">
    <source>
        <dbReference type="Proteomes" id="UP000243459"/>
    </source>
</evidence>
<dbReference type="Proteomes" id="UP000243459">
    <property type="component" value="Chromosome 9"/>
</dbReference>
<name>A0A5P1E7Z8_ASPOF</name>
<dbReference type="PROSITE" id="PS00108">
    <property type="entry name" value="PROTEIN_KINASE_ST"/>
    <property type="match status" value="1"/>
</dbReference>
<proteinExistence type="predicted"/>
<dbReference type="EMBL" id="CM007389">
    <property type="protein sequence ID" value="ONK57617.1"/>
    <property type="molecule type" value="Genomic_DNA"/>
</dbReference>
<dbReference type="AlphaFoldDB" id="A0A5P1E7Z8"/>
<protein>
    <recommendedName>
        <fullName evidence="7">Protein kinase domain-containing protein</fullName>
    </recommendedName>
</protein>
<keyword evidence="2 5" id="KW-0547">Nucleotide-binding</keyword>
<dbReference type="PROSITE" id="PS00107">
    <property type="entry name" value="PROTEIN_KINASE_ATP"/>
    <property type="match status" value="1"/>
</dbReference>
<feature type="region of interest" description="Disordered" evidence="6">
    <location>
        <begin position="264"/>
        <end position="289"/>
    </location>
</feature>
<reference evidence="9" key="1">
    <citation type="journal article" date="2017" name="Nat. Commun.">
        <title>The asparagus genome sheds light on the origin and evolution of a young Y chromosome.</title>
        <authorList>
            <person name="Harkess A."/>
            <person name="Zhou J."/>
            <person name="Xu C."/>
            <person name="Bowers J.E."/>
            <person name="Van der Hulst R."/>
            <person name="Ayyampalayam S."/>
            <person name="Mercati F."/>
            <person name="Riccardi P."/>
            <person name="McKain M.R."/>
            <person name="Kakrana A."/>
            <person name="Tang H."/>
            <person name="Ray J."/>
            <person name="Groenendijk J."/>
            <person name="Arikit S."/>
            <person name="Mathioni S.M."/>
            <person name="Nakano M."/>
            <person name="Shan H."/>
            <person name="Telgmann-Rauber A."/>
            <person name="Kanno A."/>
            <person name="Yue Z."/>
            <person name="Chen H."/>
            <person name="Li W."/>
            <person name="Chen Y."/>
            <person name="Xu X."/>
            <person name="Zhang Y."/>
            <person name="Luo S."/>
            <person name="Chen H."/>
            <person name="Gao J."/>
            <person name="Mao Z."/>
            <person name="Pires J.C."/>
            <person name="Luo M."/>
            <person name="Kudrna D."/>
            <person name="Wing R.A."/>
            <person name="Meyers B.C."/>
            <person name="Yi K."/>
            <person name="Kong H."/>
            <person name="Lavrijsen P."/>
            <person name="Sunseri F."/>
            <person name="Falavigna A."/>
            <person name="Ye Y."/>
            <person name="Leebens-Mack J.H."/>
            <person name="Chen G."/>
        </authorList>
    </citation>
    <scope>NUCLEOTIDE SEQUENCE [LARGE SCALE GENOMIC DNA]</scope>
    <source>
        <strain evidence="9">cv. DH0086</strain>
    </source>
</reference>
<evidence type="ECO:0000256" key="1">
    <source>
        <dbReference type="ARBA" id="ARBA00022679"/>
    </source>
</evidence>
<keyword evidence="4 5" id="KW-0067">ATP-binding</keyword>
<dbReference type="OMA" id="TEDHANK"/>
<dbReference type="GO" id="GO:0005524">
    <property type="term" value="F:ATP binding"/>
    <property type="evidence" value="ECO:0007669"/>
    <property type="project" value="UniProtKB-UniRule"/>
</dbReference>
<feature type="region of interest" description="Disordered" evidence="6">
    <location>
        <begin position="171"/>
        <end position="211"/>
    </location>
</feature>
<dbReference type="SUPFAM" id="SSF56112">
    <property type="entry name" value="Protein kinase-like (PK-like)"/>
    <property type="match status" value="1"/>
</dbReference>
<dbReference type="Gramene" id="ONK57617">
    <property type="protein sequence ID" value="ONK57617"/>
    <property type="gene ID" value="A4U43_C09F2320"/>
</dbReference>
<dbReference type="SMART" id="SM00220">
    <property type="entry name" value="S_TKc"/>
    <property type="match status" value="1"/>
</dbReference>
<dbReference type="Gene3D" id="3.30.200.20">
    <property type="entry name" value="Phosphorylase Kinase, domain 1"/>
    <property type="match status" value="1"/>
</dbReference>
<dbReference type="FunFam" id="1.10.510.10:FF:000284">
    <property type="entry name" value="Putative receptor-like serine/threonine-protein kinase"/>
    <property type="match status" value="1"/>
</dbReference>
<dbReference type="PROSITE" id="PS50011">
    <property type="entry name" value="PROTEIN_KINASE_DOM"/>
    <property type="match status" value="1"/>
</dbReference>
<evidence type="ECO:0000256" key="5">
    <source>
        <dbReference type="PROSITE-ProRule" id="PRU10141"/>
    </source>
</evidence>
<gene>
    <name evidence="8" type="ORF">A4U43_C09F2320</name>
</gene>
<feature type="binding site" evidence="5">
    <location>
        <position position="362"/>
    </location>
    <ligand>
        <name>ATP</name>
        <dbReference type="ChEBI" id="CHEBI:30616"/>
    </ligand>
</feature>
<keyword evidence="9" id="KW-1185">Reference proteome</keyword>
<feature type="compositionally biased region" description="Basic and acidic residues" evidence="6">
    <location>
        <begin position="173"/>
        <end position="197"/>
    </location>
</feature>
<dbReference type="PANTHER" id="PTHR47987:SF5">
    <property type="entry name" value="PROTEIN KINASE DOMAIN-CONTAINING PROTEIN"/>
    <property type="match status" value="1"/>
</dbReference>
<evidence type="ECO:0000256" key="4">
    <source>
        <dbReference type="ARBA" id="ARBA00022840"/>
    </source>
</evidence>
<dbReference type="FunFam" id="3.30.200.20:FF:000268">
    <property type="entry name" value="probable receptor-like serine/threonine-protein kinase At5g57670"/>
    <property type="match status" value="1"/>
</dbReference>
<dbReference type="Gene3D" id="1.10.510.10">
    <property type="entry name" value="Transferase(Phosphotransferase) domain 1"/>
    <property type="match status" value="1"/>
</dbReference>